<protein>
    <recommendedName>
        <fullName evidence="3">LAGLIDADG homing endonuclease</fullName>
    </recommendedName>
</protein>
<keyword evidence="2" id="KW-1185">Reference proteome</keyword>
<name>A0ABT2RTA9_9FIRM</name>
<sequence length="105" mass="12094">MAVKSVSRKGYKVEIKLDLDNLSAKDRDSLCRRTDSIFSSEELECKVSTCGTRTYLGKGHTQDYGKFWAAIFQLKTAKDISARLKECTWYNGEERENLITDFIRN</sequence>
<reference evidence="1 2" key="1">
    <citation type="journal article" date="2021" name="ISME Commun">
        <title>Automated analysis of genomic sequences facilitates high-throughput and comprehensive description of bacteria.</title>
        <authorList>
            <person name="Hitch T.C.A."/>
        </authorList>
    </citation>
    <scope>NUCLEOTIDE SEQUENCE [LARGE SCALE GENOMIC DNA]</scope>
    <source>
        <strain evidence="1 2">Sanger_04</strain>
    </source>
</reference>
<evidence type="ECO:0000313" key="2">
    <source>
        <dbReference type="Proteomes" id="UP001652461"/>
    </source>
</evidence>
<dbReference type="Proteomes" id="UP001652461">
    <property type="component" value="Unassembled WGS sequence"/>
</dbReference>
<accession>A0ABT2RTA9</accession>
<gene>
    <name evidence="1" type="ORF">OCV63_01430</name>
</gene>
<evidence type="ECO:0008006" key="3">
    <source>
        <dbReference type="Google" id="ProtNLM"/>
    </source>
</evidence>
<evidence type="ECO:0000313" key="1">
    <source>
        <dbReference type="EMBL" id="MCU6695556.1"/>
    </source>
</evidence>
<organism evidence="1 2">
    <name type="scientific">Laedolimicola ammoniilytica</name>
    <dbReference type="NCBI Taxonomy" id="2981771"/>
    <lineage>
        <taxon>Bacteria</taxon>
        <taxon>Bacillati</taxon>
        <taxon>Bacillota</taxon>
        <taxon>Clostridia</taxon>
        <taxon>Lachnospirales</taxon>
        <taxon>Lachnospiraceae</taxon>
        <taxon>Laedolimicola</taxon>
    </lineage>
</organism>
<dbReference type="EMBL" id="JAOQKC010000002">
    <property type="protein sequence ID" value="MCU6695556.1"/>
    <property type="molecule type" value="Genomic_DNA"/>
</dbReference>
<dbReference type="RefSeq" id="WP_158361623.1">
    <property type="nucleotide sequence ID" value="NZ_JAOQKC010000002.1"/>
</dbReference>
<comment type="caution">
    <text evidence="1">The sequence shown here is derived from an EMBL/GenBank/DDBJ whole genome shotgun (WGS) entry which is preliminary data.</text>
</comment>
<proteinExistence type="predicted"/>